<dbReference type="CDD" id="cd18622">
    <property type="entry name" value="GH32_Inu-like"/>
    <property type="match status" value="1"/>
</dbReference>
<dbReference type="SUPFAM" id="SSF75005">
    <property type="entry name" value="Arabinanase/levansucrase/invertase"/>
    <property type="match status" value="1"/>
</dbReference>
<evidence type="ECO:0000313" key="6">
    <source>
        <dbReference type="Proteomes" id="UP000031338"/>
    </source>
</evidence>
<organism evidence="5 6">
    <name type="scientific">Novosphingobium subterraneum</name>
    <dbReference type="NCBI Taxonomy" id="48936"/>
    <lineage>
        <taxon>Bacteria</taxon>
        <taxon>Pseudomonadati</taxon>
        <taxon>Pseudomonadota</taxon>
        <taxon>Alphaproteobacteria</taxon>
        <taxon>Sphingomonadales</taxon>
        <taxon>Sphingomonadaceae</taxon>
        <taxon>Novosphingobium</taxon>
    </lineage>
</organism>
<evidence type="ECO:0000256" key="1">
    <source>
        <dbReference type="ARBA" id="ARBA00009902"/>
    </source>
</evidence>
<dbReference type="PATRIC" id="fig|48936.3.peg.1085"/>
<accession>A0A0B8ZPM8</accession>
<dbReference type="GO" id="GO:0005987">
    <property type="term" value="P:sucrose catabolic process"/>
    <property type="evidence" value="ECO:0007669"/>
    <property type="project" value="TreeGrafter"/>
</dbReference>
<evidence type="ECO:0000259" key="4">
    <source>
        <dbReference type="Pfam" id="PF00251"/>
    </source>
</evidence>
<dbReference type="InterPro" id="IPR023296">
    <property type="entry name" value="Glyco_hydro_beta-prop_sf"/>
</dbReference>
<dbReference type="GO" id="GO:0005737">
    <property type="term" value="C:cytoplasm"/>
    <property type="evidence" value="ECO:0007669"/>
    <property type="project" value="TreeGrafter"/>
</dbReference>
<dbReference type="PANTHER" id="PTHR42800:SF1">
    <property type="entry name" value="EXOINULINASE INUD (AFU_ORTHOLOGUE AFUA_5G00480)"/>
    <property type="match status" value="1"/>
</dbReference>
<dbReference type="PANTHER" id="PTHR42800">
    <property type="entry name" value="EXOINULINASE INUD (AFU_ORTHOLOGUE AFUA_5G00480)"/>
    <property type="match status" value="1"/>
</dbReference>
<gene>
    <name evidence="5" type="ORF">NJ75_01072</name>
</gene>
<dbReference type="STRING" id="48936.NJ75_01072"/>
<sequence length="440" mass="49046">MRPRYHYAPAVNWLSDPNGLVWQDGAWHMFYQYNPFGEEWGHMSWGHAVSSDLAHWRELPVALAEENQTMIFSGSAVIDHADSAGFGHGAMIAIYTGARTDRLHQFQCIAASTDQGRTFTKYSANPVLDRKMEDFRDPNVFWHEPTQRWIMTVVLSDENRALIYGSGDLKSWEELSEIPTDGAPGHLWECPFLVELPIEGSAETRWLFKVDVLSGAPGSGALYRAGSFDGIRFKAESAWQVADYGDEFYAAIGWTEPRDRLDRPTWIGWMGNHAVQKHLPLQGWRGAMSLPRRLSLRRREDGFVLVQSIEPSCRALFGGAEKIELDHGCFPLPGCAMLTADAGEWSFTLSDDAGRFLACSRKASRIEVVRKDALTPQLDRKCEMELTGDGPVEIWLDHGSIEIIAGAGADCLTLQHRLAGEAWALRGSGTLSARYLAASA</sequence>
<name>A0A0B8ZPM8_9SPHN</name>
<dbReference type="EMBL" id="JRVC01000004">
    <property type="protein sequence ID" value="KHS48405.1"/>
    <property type="molecule type" value="Genomic_DNA"/>
</dbReference>
<comment type="caution">
    <text evidence="5">The sequence shown here is derived from an EMBL/GenBank/DDBJ whole genome shotgun (WGS) entry which is preliminary data.</text>
</comment>
<dbReference type="InterPro" id="IPR013148">
    <property type="entry name" value="Glyco_hydro_32_N"/>
</dbReference>
<protein>
    <submittedName>
        <fullName evidence="5">Glycoside hydrolase</fullName>
    </submittedName>
</protein>
<evidence type="ECO:0000256" key="3">
    <source>
        <dbReference type="ARBA" id="ARBA00023295"/>
    </source>
</evidence>
<keyword evidence="6" id="KW-1185">Reference proteome</keyword>
<dbReference type="RefSeq" id="WP_052242046.1">
    <property type="nucleotide sequence ID" value="NZ_JRVC01000004.1"/>
</dbReference>
<keyword evidence="3" id="KW-0326">Glycosidase</keyword>
<dbReference type="AlphaFoldDB" id="A0A0B8ZPM8"/>
<reference evidence="5 6" key="1">
    <citation type="submission" date="2014-10" db="EMBL/GenBank/DDBJ databases">
        <title>Draft genome sequence of Novosphingobium subterraneum DSM 12447.</title>
        <authorList>
            <person name="Gan H.M."/>
            <person name="Gan H.Y."/>
            <person name="Savka M.A."/>
        </authorList>
    </citation>
    <scope>NUCLEOTIDE SEQUENCE [LARGE SCALE GENOMIC DNA]</scope>
    <source>
        <strain evidence="5 6">DSM 12447</strain>
    </source>
</reference>
<dbReference type="Gene3D" id="2.115.10.20">
    <property type="entry name" value="Glycosyl hydrolase domain, family 43"/>
    <property type="match status" value="1"/>
</dbReference>
<evidence type="ECO:0000313" key="5">
    <source>
        <dbReference type="EMBL" id="KHS48405.1"/>
    </source>
</evidence>
<dbReference type="InterPro" id="IPR001362">
    <property type="entry name" value="Glyco_hydro_32"/>
</dbReference>
<comment type="similarity">
    <text evidence="1">Belongs to the glycosyl hydrolase 32 family.</text>
</comment>
<evidence type="ECO:0000256" key="2">
    <source>
        <dbReference type="ARBA" id="ARBA00022801"/>
    </source>
</evidence>
<dbReference type="SMART" id="SM00640">
    <property type="entry name" value="Glyco_32"/>
    <property type="match status" value="1"/>
</dbReference>
<proteinExistence type="inferred from homology"/>
<keyword evidence="2 5" id="KW-0378">Hydrolase</keyword>
<dbReference type="Proteomes" id="UP000031338">
    <property type="component" value="Unassembled WGS sequence"/>
</dbReference>
<dbReference type="Pfam" id="PF00251">
    <property type="entry name" value="Glyco_hydro_32N"/>
    <property type="match status" value="1"/>
</dbReference>
<feature type="domain" description="Glycosyl hydrolase family 32 N-terminal" evidence="4">
    <location>
        <begin position="6"/>
        <end position="300"/>
    </location>
</feature>
<dbReference type="GO" id="GO:0004575">
    <property type="term" value="F:sucrose alpha-glucosidase activity"/>
    <property type="evidence" value="ECO:0007669"/>
    <property type="project" value="TreeGrafter"/>
</dbReference>